<dbReference type="SUPFAM" id="SSF52172">
    <property type="entry name" value="CheY-like"/>
    <property type="match status" value="1"/>
</dbReference>
<feature type="domain" description="Response regulatory" evidence="3">
    <location>
        <begin position="6"/>
        <end position="124"/>
    </location>
</feature>
<accession>A0A2A4SS18</accession>
<evidence type="ECO:0000313" key="5">
    <source>
        <dbReference type="Proteomes" id="UP000218113"/>
    </source>
</evidence>
<dbReference type="GO" id="GO:0000160">
    <property type="term" value="P:phosphorelay signal transduction system"/>
    <property type="evidence" value="ECO:0007669"/>
    <property type="project" value="InterPro"/>
</dbReference>
<dbReference type="Pfam" id="PF00072">
    <property type="entry name" value="Response_reg"/>
    <property type="match status" value="1"/>
</dbReference>
<dbReference type="PANTHER" id="PTHR44591:SF3">
    <property type="entry name" value="RESPONSE REGULATORY DOMAIN-CONTAINING PROTEIN"/>
    <property type="match status" value="1"/>
</dbReference>
<dbReference type="SMART" id="SM00448">
    <property type="entry name" value="REC"/>
    <property type="match status" value="1"/>
</dbReference>
<evidence type="ECO:0000256" key="2">
    <source>
        <dbReference type="PROSITE-ProRule" id="PRU00169"/>
    </source>
</evidence>
<evidence type="ECO:0000313" key="4">
    <source>
        <dbReference type="EMBL" id="PCI24206.1"/>
    </source>
</evidence>
<dbReference type="InterPro" id="IPR050595">
    <property type="entry name" value="Bact_response_regulator"/>
</dbReference>
<dbReference type="Proteomes" id="UP000218113">
    <property type="component" value="Unassembled WGS sequence"/>
</dbReference>
<sequence>MDEDTLVLAVDDDTTNLELITEFLMDEGYRLLTARDGREALKILEATKEQFKVIILDWMMPEINGIELLAILKQDKKYKDIPVIMQTAKTEKKDIIEGIGEGAYQYLTKPFDDEILLSMVHSAVDAFNRLHSITEQAEEDVKGIREYAFKMIKRETEKQKLDLHTHKVINDFFMRSVTYDSYEDLSKGLLNTIKEFAFQSSMDPGEPPENNRLRCTLRVSSKMEVNASDRGVISNLDRMILSKAMESGQIVQRGTYSAIPSNSGLTAIMIRNTPKEKGEARTAIQIVCILLEMFEDKLLRFEHHREIAQKNGELARRDQQLVRLISTCNHELDNSDTFYQSLQEKQKNMLEELEPILRKKLPQLTDDRVADLKGILQKQLADLANFHSSEQVENQKFALVMRNFKNLFKQQASGKDGVNLGQMGEIEQSQMENLFASLGDR</sequence>
<gene>
    <name evidence="4" type="ORF">COB67_11845</name>
</gene>
<evidence type="ECO:0000256" key="1">
    <source>
        <dbReference type="ARBA" id="ARBA00022553"/>
    </source>
</evidence>
<keyword evidence="1 2" id="KW-0597">Phosphoprotein</keyword>
<reference evidence="5" key="1">
    <citation type="submission" date="2017-08" db="EMBL/GenBank/DDBJ databases">
        <title>A dynamic microbial community with high functional redundancy inhabits the cold, oxic subseafloor aquifer.</title>
        <authorList>
            <person name="Tully B.J."/>
            <person name="Wheat C.G."/>
            <person name="Glazer B.T."/>
            <person name="Huber J.A."/>
        </authorList>
    </citation>
    <scope>NUCLEOTIDE SEQUENCE [LARGE SCALE GENOMIC DNA]</scope>
</reference>
<dbReference type="InterPro" id="IPR001789">
    <property type="entry name" value="Sig_transdc_resp-reg_receiver"/>
</dbReference>
<evidence type="ECO:0000259" key="3">
    <source>
        <dbReference type="PROSITE" id="PS50110"/>
    </source>
</evidence>
<dbReference type="PROSITE" id="PS50110">
    <property type="entry name" value="RESPONSE_REGULATORY"/>
    <property type="match status" value="1"/>
</dbReference>
<feature type="modified residue" description="4-aspartylphosphate" evidence="2">
    <location>
        <position position="57"/>
    </location>
</feature>
<comment type="caution">
    <text evidence="4">The sequence shown here is derived from an EMBL/GenBank/DDBJ whole genome shotgun (WGS) entry which is preliminary data.</text>
</comment>
<dbReference type="EMBL" id="NVSR01000126">
    <property type="protein sequence ID" value="PCI24206.1"/>
    <property type="molecule type" value="Genomic_DNA"/>
</dbReference>
<organism evidence="4 5">
    <name type="scientific">SAR324 cluster bacterium</name>
    <dbReference type="NCBI Taxonomy" id="2024889"/>
    <lineage>
        <taxon>Bacteria</taxon>
        <taxon>Deltaproteobacteria</taxon>
        <taxon>SAR324 cluster</taxon>
    </lineage>
</organism>
<dbReference type="AlphaFoldDB" id="A0A2A4SS18"/>
<protein>
    <recommendedName>
        <fullName evidence="3">Response regulatory domain-containing protein</fullName>
    </recommendedName>
</protein>
<dbReference type="PANTHER" id="PTHR44591">
    <property type="entry name" value="STRESS RESPONSE REGULATOR PROTEIN 1"/>
    <property type="match status" value="1"/>
</dbReference>
<name>A0A2A4SS18_9DELT</name>
<dbReference type="InterPro" id="IPR011006">
    <property type="entry name" value="CheY-like_superfamily"/>
</dbReference>
<proteinExistence type="predicted"/>
<dbReference type="Gene3D" id="3.40.50.2300">
    <property type="match status" value="1"/>
</dbReference>